<evidence type="ECO:0000313" key="1">
    <source>
        <dbReference type="EMBL" id="ADC88819.1"/>
    </source>
</evidence>
<proteinExistence type="predicted"/>
<dbReference type="KEGG" id="tal:Thal_0183"/>
<organism evidence="1 2">
    <name type="scientific">Thermocrinis albus (strain DSM 14484 / JCM 11386 / HI 11/12)</name>
    <dbReference type="NCBI Taxonomy" id="638303"/>
    <lineage>
        <taxon>Bacteria</taxon>
        <taxon>Pseudomonadati</taxon>
        <taxon>Aquificota</taxon>
        <taxon>Aquificia</taxon>
        <taxon>Aquificales</taxon>
        <taxon>Aquificaceae</taxon>
        <taxon>Thermocrinis</taxon>
    </lineage>
</organism>
<evidence type="ECO:0000313" key="2">
    <source>
        <dbReference type="Proteomes" id="UP000002043"/>
    </source>
</evidence>
<dbReference type="eggNOG" id="COG1399">
    <property type="taxonomic scope" value="Bacteria"/>
</dbReference>
<gene>
    <name evidence="1" type="ordered locus">Thal_0183</name>
</gene>
<name>D3SNT2_THEAH</name>
<evidence type="ECO:0008006" key="3">
    <source>
        <dbReference type="Google" id="ProtNLM"/>
    </source>
</evidence>
<reference evidence="2" key="1">
    <citation type="journal article" date="2010" name="Stand. Genomic Sci.">
        <title>Complete genome sequence of Thermocrinis albus type strain (HI 11/12T).</title>
        <authorList>
            <person name="Wirth R."/>
            <person name="Sikorski J."/>
            <person name="Brambilla E."/>
            <person name="Misra M."/>
            <person name="Lapidus A."/>
            <person name="Copeland A."/>
            <person name="Nolan M."/>
            <person name="Lucas S."/>
            <person name="Chen F."/>
            <person name="Tice H."/>
            <person name="Cheng J.F."/>
            <person name="Han C."/>
            <person name="Detter J.C."/>
            <person name="Tapia R."/>
            <person name="Bruce D."/>
            <person name="Goodwin L."/>
            <person name="Pitluck S."/>
            <person name="Pati A."/>
            <person name="Anderson I."/>
            <person name="Ivanova N."/>
            <person name="Mavromatis K."/>
            <person name="Mikhailova N."/>
            <person name="Chen A."/>
            <person name="Palaniappan K."/>
            <person name="Bilek Y."/>
            <person name="Hader T."/>
            <person name="Land M."/>
            <person name="Hauser L."/>
            <person name="Chang Y.J."/>
            <person name="Jeffries C.D."/>
            <person name="Tindall B.J."/>
            <person name="Rohde M."/>
            <person name="Goker M."/>
            <person name="Bristow J."/>
            <person name="Eisen J.A."/>
            <person name="Markowitz V."/>
            <person name="Hugenholtz P."/>
            <person name="Kyrpides N.C."/>
            <person name="Klenk H.P."/>
        </authorList>
    </citation>
    <scope>NUCLEOTIDE SEQUENCE [LARGE SCALE GENOMIC DNA]</scope>
    <source>
        <strain evidence="2">DSM 14484 / JCM 11386 / HI 11/12</strain>
    </source>
</reference>
<accession>D3SNT2</accession>
<dbReference type="HOGENOM" id="CLU_100236_1_0_0"/>
<dbReference type="AlphaFoldDB" id="D3SNT2"/>
<dbReference type="Pfam" id="PF02620">
    <property type="entry name" value="YceD"/>
    <property type="match status" value="1"/>
</dbReference>
<sequence>MVILNLKEIFKRSNRFTGYYRLSPSEIKLPADIGEITKPVEVQVEITKERGGYRLHLHIQGEVTLECSRCLQVYQKDISGQEVIRLERYPEEHVIHIRPQDLNVSFYEDEEAFDLVSLVREQIILSIPTKPLCDPNCEGIPYQKEEESPFASLKNLLKK</sequence>
<dbReference type="EMBL" id="CP001931">
    <property type="protein sequence ID" value="ADC88819.1"/>
    <property type="molecule type" value="Genomic_DNA"/>
</dbReference>
<keyword evidence="2" id="KW-1185">Reference proteome</keyword>
<dbReference type="InterPro" id="IPR003772">
    <property type="entry name" value="YceD"/>
</dbReference>
<dbReference type="RefSeq" id="WP_012991226.1">
    <property type="nucleotide sequence ID" value="NC_013894.1"/>
</dbReference>
<dbReference type="OrthoDB" id="9790372at2"/>
<dbReference type="STRING" id="638303.Thal_0183"/>
<protein>
    <recommendedName>
        <fullName evidence="3">DUF177 domain-containing protein</fullName>
    </recommendedName>
</protein>
<dbReference type="Proteomes" id="UP000002043">
    <property type="component" value="Chromosome"/>
</dbReference>